<reference evidence="2 3" key="1">
    <citation type="submission" date="2018-08" db="EMBL/GenBank/DDBJ databases">
        <title>Draft genome of the lignicolous fungus Coniochaeta pulveracea.</title>
        <authorList>
            <person name="Borstlap C.J."/>
            <person name="De Witt R.N."/>
            <person name="Botha A."/>
            <person name="Volschenk H."/>
        </authorList>
    </citation>
    <scope>NUCLEOTIDE SEQUENCE [LARGE SCALE GENOMIC DNA]</scope>
    <source>
        <strain evidence="2 3">CAB683</strain>
    </source>
</reference>
<dbReference type="AlphaFoldDB" id="A0A420YNZ4"/>
<name>A0A420YNZ4_9PEZI</name>
<evidence type="ECO:0000256" key="1">
    <source>
        <dbReference type="SAM" id="MobiDB-lite"/>
    </source>
</evidence>
<evidence type="ECO:0000313" key="3">
    <source>
        <dbReference type="Proteomes" id="UP000275385"/>
    </source>
</evidence>
<sequence>MNSTSVLGPTHYNISLRSPPFPNRSAMTSTAAMPEPPKGLVRTVLNSDRDMALQEYLALQEEHQYLRQHLTSLRESAGPGSPTSPHPTCSPTPAVYASSEYSSRSTSWSHSRGHHRSSSRTSGVPRPLSSLVPPSGLDTLIDESTIAEMAADEARLSDVNEGIKRALTELLNCETVRRDSLLRTWVQRRLMDTEKELRTGRRRRSAPDACIAA</sequence>
<feature type="compositionally biased region" description="Low complexity" evidence="1">
    <location>
        <begin position="91"/>
        <end position="110"/>
    </location>
</feature>
<feature type="compositionally biased region" description="Polar residues" evidence="1">
    <location>
        <begin position="1"/>
        <end position="16"/>
    </location>
</feature>
<dbReference type="Proteomes" id="UP000275385">
    <property type="component" value="Unassembled WGS sequence"/>
</dbReference>
<dbReference type="STRING" id="177199.A0A420YNZ4"/>
<proteinExistence type="predicted"/>
<accession>A0A420YNZ4</accession>
<keyword evidence="3" id="KW-1185">Reference proteome</keyword>
<dbReference type="OrthoDB" id="4509729at2759"/>
<organism evidence="2 3">
    <name type="scientific">Coniochaeta pulveracea</name>
    <dbReference type="NCBI Taxonomy" id="177199"/>
    <lineage>
        <taxon>Eukaryota</taxon>
        <taxon>Fungi</taxon>
        <taxon>Dikarya</taxon>
        <taxon>Ascomycota</taxon>
        <taxon>Pezizomycotina</taxon>
        <taxon>Sordariomycetes</taxon>
        <taxon>Sordariomycetidae</taxon>
        <taxon>Coniochaetales</taxon>
        <taxon>Coniochaetaceae</taxon>
        <taxon>Coniochaeta</taxon>
    </lineage>
</organism>
<comment type="caution">
    <text evidence="2">The sequence shown here is derived from an EMBL/GenBank/DDBJ whole genome shotgun (WGS) entry which is preliminary data.</text>
</comment>
<evidence type="ECO:0000313" key="2">
    <source>
        <dbReference type="EMBL" id="RKU49515.1"/>
    </source>
</evidence>
<protein>
    <submittedName>
        <fullName evidence="2">Uncharacterized protein</fullName>
    </submittedName>
</protein>
<feature type="region of interest" description="Disordered" evidence="1">
    <location>
        <begin position="74"/>
        <end position="136"/>
    </location>
</feature>
<dbReference type="EMBL" id="QVQW01000001">
    <property type="protein sequence ID" value="RKU49515.1"/>
    <property type="molecule type" value="Genomic_DNA"/>
</dbReference>
<feature type="compositionally biased region" description="Low complexity" evidence="1">
    <location>
        <begin position="119"/>
        <end position="136"/>
    </location>
</feature>
<feature type="region of interest" description="Disordered" evidence="1">
    <location>
        <begin position="1"/>
        <end position="38"/>
    </location>
</feature>
<gene>
    <name evidence="2" type="ORF">DL546_008805</name>
</gene>